<reference evidence="3 4" key="1">
    <citation type="submission" date="2016-11" db="EMBL/GenBank/DDBJ databases">
        <authorList>
            <person name="Jaros S."/>
            <person name="Januszkiewicz K."/>
            <person name="Wedrychowicz H."/>
        </authorList>
    </citation>
    <scope>NUCLEOTIDE SEQUENCE [LARGE SCALE GENOMIC DNA]</scope>
    <source>
        <strain evidence="3 4">DSM 26892</strain>
    </source>
</reference>
<dbReference type="Proteomes" id="UP000184040">
    <property type="component" value="Unassembled WGS sequence"/>
</dbReference>
<dbReference type="GO" id="GO:0035243">
    <property type="term" value="F:protein-arginine omega-N symmetric methyltransferase activity"/>
    <property type="evidence" value="ECO:0007669"/>
    <property type="project" value="TreeGrafter"/>
</dbReference>
<dbReference type="RefSeq" id="WP_073128032.1">
    <property type="nucleotide sequence ID" value="NZ_FQZA01000003.1"/>
</dbReference>
<dbReference type="InterPro" id="IPR038375">
    <property type="entry name" value="NDUFAF7_sf"/>
</dbReference>
<keyword evidence="4" id="KW-1185">Reference proteome</keyword>
<dbReference type="GO" id="GO:0032259">
    <property type="term" value="P:methylation"/>
    <property type="evidence" value="ECO:0007669"/>
    <property type="project" value="UniProtKB-KW"/>
</dbReference>
<evidence type="ECO:0000256" key="1">
    <source>
        <dbReference type="ARBA" id="ARBA00022603"/>
    </source>
</evidence>
<dbReference type="Gene3D" id="3.40.50.12710">
    <property type="match status" value="1"/>
</dbReference>
<keyword evidence="1 3" id="KW-0489">Methyltransferase</keyword>
<dbReference type="PANTHER" id="PTHR12049:SF7">
    <property type="entry name" value="PROTEIN ARGININE METHYLTRANSFERASE NDUFAF7, MITOCHONDRIAL"/>
    <property type="match status" value="1"/>
</dbReference>
<protein>
    <submittedName>
        <fullName evidence="3">SAM-dependent methyltransferase, MidA family</fullName>
    </submittedName>
</protein>
<evidence type="ECO:0000313" key="3">
    <source>
        <dbReference type="EMBL" id="SHI92832.1"/>
    </source>
</evidence>
<dbReference type="Pfam" id="PF02636">
    <property type="entry name" value="Methyltransf_28"/>
    <property type="match status" value="1"/>
</dbReference>
<name>A0A1M6F593_9RHOB</name>
<organism evidence="3 4">
    <name type="scientific">Palleronia salina</name>
    <dbReference type="NCBI Taxonomy" id="313368"/>
    <lineage>
        <taxon>Bacteria</taxon>
        <taxon>Pseudomonadati</taxon>
        <taxon>Pseudomonadota</taxon>
        <taxon>Alphaproteobacteria</taxon>
        <taxon>Rhodobacterales</taxon>
        <taxon>Roseobacteraceae</taxon>
        <taxon>Palleronia</taxon>
    </lineage>
</organism>
<evidence type="ECO:0000256" key="2">
    <source>
        <dbReference type="ARBA" id="ARBA00022679"/>
    </source>
</evidence>
<keyword evidence="2 3" id="KW-0808">Transferase</keyword>
<dbReference type="InterPro" id="IPR029063">
    <property type="entry name" value="SAM-dependent_MTases_sf"/>
</dbReference>
<proteinExistence type="predicted"/>
<dbReference type="EMBL" id="FQZA01000003">
    <property type="protein sequence ID" value="SHI92832.1"/>
    <property type="molecule type" value="Genomic_DNA"/>
</dbReference>
<sequence>MTTPLAERLVRQIHATGPITVADYMTACLMHPEHGYYTTRDPLGATGDFVTAPEISQMFGELVGLALAQAWLDRGAPEAVLVELGPGRGTLMADLLRATRGVPGFRDRVKVLLIEGSPRLRAAQAETLKDSAMEWIDTLSDVPPKPIFLVANELFDALPVRQFLRDGDLWRERLVAVRDGALGFGLSDPAPMADLAPRLDDTADGDMVETCGPARALAAEIGGHVADHGGAALIVDYGSERSLGDTFQALRAHQKVDPLATPGQADLTAHVDFGALADAAPCAATAAVPQGVWLERLGITARAQSLARGLTGEALDTHVAAHRRLTHPDEMGTLFKVMALHDAAGPPPGLDPFVPDDA</sequence>
<accession>A0A1M6F593</accession>
<dbReference type="AlphaFoldDB" id="A0A1M6F593"/>
<dbReference type="SUPFAM" id="SSF53335">
    <property type="entry name" value="S-adenosyl-L-methionine-dependent methyltransferases"/>
    <property type="match status" value="1"/>
</dbReference>
<dbReference type="STRING" id="313368.SAMN04488012_103340"/>
<gene>
    <name evidence="3" type="ORF">SAMN04488012_103340</name>
</gene>
<dbReference type="InterPro" id="IPR003788">
    <property type="entry name" value="NDUFAF7"/>
</dbReference>
<evidence type="ECO:0000313" key="4">
    <source>
        <dbReference type="Proteomes" id="UP000184040"/>
    </source>
</evidence>
<dbReference type="PANTHER" id="PTHR12049">
    <property type="entry name" value="PROTEIN ARGININE METHYLTRANSFERASE NDUFAF7, MITOCHONDRIAL"/>
    <property type="match status" value="1"/>
</dbReference>